<keyword evidence="3" id="KW-1185">Reference proteome</keyword>
<dbReference type="EC" id="3.5.1.9" evidence="2"/>
<dbReference type="Pfam" id="PF04199">
    <property type="entry name" value="Cyclase"/>
    <property type="match status" value="1"/>
</dbReference>
<reference evidence="2 3" key="1">
    <citation type="submission" date="2019-08" db="EMBL/GenBank/DDBJ databases">
        <title>Deep-cultivation of Planctomycetes and their phenomic and genomic characterization uncovers novel biology.</title>
        <authorList>
            <person name="Wiegand S."/>
            <person name="Jogler M."/>
            <person name="Boedeker C."/>
            <person name="Pinto D."/>
            <person name="Vollmers J."/>
            <person name="Rivas-Marin E."/>
            <person name="Kohn T."/>
            <person name="Peeters S.H."/>
            <person name="Heuer A."/>
            <person name="Rast P."/>
            <person name="Oberbeckmann S."/>
            <person name="Bunk B."/>
            <person name="Jeske O."/>
            <person name="Meyerdierks A."/>
            <person name="Storesund J.E."/>
            <person name="Kallscheuer N."/>
            <person name="Luecker S."/>
            <person name="Lage O.M."/>
            <person name="Pohl T."/>
            <person name="Merkel B.J."/>
            <person name="Hornburger P."/>
            <person name="Mueller R.-W."/>
            <person name="Bruemmer F."/>
            <person name="Labrenz M."/>
            <person name="Spormann A.M."/>
            <person name="Op den Camp H."/>
            <person name="Overmann J."/>
            <person name="Amann R."/>
            <person name="Jetten M.S.M."/>
            <person name="Mascher T."/>
            <person name="Medema M.H."/>
            <person name="Devos D.P."/>
            <person name="Kaster A.-K."/>
            <person name="Ovreas L."/>
            <person name="Rohde M."/>
            <person name="Galperin M.Y."/>
            <person name="Jogler C."/>
        </authorList>
    </citation>
    <scope>NUCLEOTIDE SEQUENCE [LARGE SCALE GENOMIC DNA]</scope>
    <source>
        <strain evidence="2 3">Pr1d</strain>
    </source>
</reference>
<dbReference type="EMBL" id="CP042913">
    <property type="protein sequence ID" value="QEG36874.1"/>
    <property type="molecule type" value="Genomic_DNA"/>
</dbReference>
<evidence type="ECO:0000256" key="1">
    <source>
        <dbReference type="SAM" id="SignalP"/>
    </source>
</evidence>
<feature type="chain" id="PRO_5022943227" evidence="1">
    <location>
        <begin position="24"/>
        <end position="269"/>
    </location>
</feature>
<dbReference type="InterPro" id="IPR007325">
    <property type="entry name" value="KFase/CYL"/>
</dbReference>
<dbReference type="InterPro" id="IPR037175">
    <property type="entry name" value="KFase_sf"/>
</dbReference>
<feature type="signal peptide" evidence="1">
    <location>
        <begin position="1"/>
        <end position="23"/>
    </location>
</feature>
<proteinExistence type="predicted"/>
<keyword evidence="2" id="KW-0378">Hydrolase</keyword>
<accession>A0A5B9QDA5</accession>
<dbReference type="OrthoDB" id="9796085at2"/>
<evidence type="ECO:0000313" key="3">
    <source>
        <dbReference type="Proteomes" id="UP000323917"/>
    </source>
</evidence>
<name>A0A5B9QDA5_9BACT</name>
<sequence length="269" mass="29289" precursor="true">MNAFPISAAFGLIMLAAQTSTCAEELLSASEDLVDLTHSFDEDTIYWPTEPGFKLEKESAGVTDKGYYYASNRFATAEHGGTHIDAPIHFYADRETVDQIPLWRLIGPAVCVDVSGRCAVDRDYLISVEDLQAWEAKTGKSLKDKIVLLRTGYSQYWPNREKYLGTSATGREAVAQLHFPGLDPVAADWLVTKRNIRAVGIDTASIDRGQSSEFGSHVRLCEASVPAMENVADLDHLPTHGFTIIALPMKIAGGSGGPCRIVAVVEPSE</sequence>
<protein>
    <submittedName>
        <fullName evidence="2">Kynurenine formamidase</fullName>
        <ecNumber evidence="2">3.5.1.9</ecNumber>
    </submittedName>
</protein>
<gene>
    <name evidence="2" type="primary">kynB</name>
    <name evidence="2" type="ORF">Pr1d_42110</name>
</gene>
<evidence type="ECO:0000313" key="2">
    <source>
        <dbReference type="EMBL" id="QEG36874.1"/>
    </source>
</evidence>
<dbReference type="Gene3D" id="3.50.30.50">
    <property type="entry name" value="Putative cyclase"/>
    <property type="match status" value="1"/>
</dbReference>
<keyword evidence="1" id="KW-0732">Signal</keyword>
<dbReference type="GO" id="GO:0019441">
    <property type="term" value="P:L-tryptophan catabolic process to kynurenine"/>
    <property type="evidence" value="ECO:0007669"/>
    <property type="project" value="InterPro"/>
</dbReference>
<dbReference type="KEGG" id="bgok:Pr1d_42110"/>
<dbReference type="RefSeq" id="WP_148075173.1">
    <property type="nucleotide sequence ID" value="NZ_CP042913.1"/>
</dbReference>
<dbReference type="AlphaFoldDB" id="A0A5B9QDA5"/>
<dbReference type="GO" id="GO:0004061">
    <property type="term" value="F:arylformamidase activity"/>
    <property type="evidence" value="ECO:0007669"/>
    <property type="project" value="UniProtKB-EC"/>
</dbReference>
<dbReference type="SUPFAM" id="SSF102198">
    <property type="entry name" value="Putative cyclase"/>
    <property type="match status" value="1"/>
</dbReference>
<dbReference type="PANTHER" id="PTHR31118">
    <property type="entry name" value="CYCLASE-LIKE PROTEIN 2"/>
    <property type="match status" value="1"/>
</dbReference>
<dbReference type="Proteomes" id="UP000323917">
    <property type="component" value="Chromosome"/>
</dbReference>
<dbReference type="PANTHER" id="PTHR31118:SF12">
    <property type="entry name" value="CYCLASE-LIKE PROTEIN 2"/>
    <property type="match status" value="1"/>
</dbReference>
<organism evidence="2 3">
    <name type="scientific">Bythopirellula goksoeyrii</name>
    <dbReference type="NCBI Taxonomy" id="1400387"/>
    <lineage>
        <taxon>Bacteria</taxon>
        <taxon>Pseudomonadati</taxon>
        <taxon>Planctomycetota</taxon>
        <taxon>Planctomycetia</taxon>
        <taxon>Pirellulales</taxon>
        <taxon>Lacipirellulaceae</taxon>
        <taxon>Bythopirellula</taxon>
    </lineage>
</organism>